<name>A0A433R0B7_9FUNG</name>
<dbReference type="EMBL" id="RBNJ01000080">
    <property type="protein sequence ID" value="RUS35480.1"/>
    <property type="molecule type" value="Genomic_DNA"/>
</dbReference>
<evidence type="ECO:0000313" key="2">
    <source>
        <dbReference type="Proteomes" id="UP000274822"/>
    </source>
</evidence>
<dbReference type="AlphaFoldDB" id="A0A433R0B7"/>
<dbReference type="Proteomes" id="UP000274822">
    <property type="component" value="Unassembled WGS sequence"/>
</dbReference>
<keyword evidence="2" id="KW-1185">Reference proteome</keyword>
<accession>A0A433R0B7</accession>
<evidence type="ECO:0008006" key="3">
    <source>
        <dbReference type="Google" id="ProtNLM"/>
    </source>
</evidence>
<sequence length="184" mass="20125">MIYLLSLFPKRLTACYCKLENARLGVLTFSACTPPLDQVLELWDFLFAFGMHLNVLCIVAQLLMIRIDLLQSPSVIVNENFMIVLSPTPPAHSPMKLLRPLPPLNARAVITLTISLTQTLPDALYDLLARHPYDDRVAAELNVRVGAGVNSLYSGAGSGSDTEKVLSMPLGPKVLWDHGRSGGV</sequence>
<organism evidence="1 2">
    <name type="scientific">Jimgerdemannia flammicorona</name>
    <dbReference type="NCBI Taxonomy" id="994334"/>
    <lineage>
        <taxon>Eukaryota</taxon>
        <taxon>Fungi</taxon>
        <taxon>Fungi incertae sedis</taxon>
        <taxon>Mucoromycota</taxon>
        <taxon>Mucoromycotina</taxon>
        <taxon>Endogonomycetes</taxon>
        <taxon>Endogonales</taxon>
        <taxon>Endogonaceae</taxon>
        <taxon>Jimgerdemannia</taxon>
    </lineage>
</organism>
<dbReference type="SUPFAM" id="SSF47923">
    <property type="entry name" value="Ypt/Rab-GAP domain of gyp1p"/>
    <property type="match status" value="1"/>
</dbReference>
<evidence type="ECO:0000313" key="1">
    <source>
        <dbReference type="EMBL" id="RUS35480.1"/>
    </source>
</evidence>
<dbReference type="InterPro" id="IPR035969">
    <property type="entry name" value="Rab-GAP_TBC_sf"/>
</dbReference>
<proteinExistence type="predicted"/>
<comment type="caution">
    <text evidence="1">The sequence shown here is derived from an EMBL/GenBank/DDBJ whole genome shotgun (WGS) entry which is preliminary data.</text>
</comment>
<dbReference type="Gene3D" id="1.10.472.80">
    <property type="entry name" value="Ypt/Rab-GAP domain of gyp1p, domain 3"/>
    <property type="match status" value="1"/>
</dbReference>
<protein>
    <recommendedName>
        <fullName evidence="3">Rab-GTPase-TBC domain-containing protein</fullName>
    </recommendedName>
</protein>
<gene>
    <name evidence="1" type="ORF">BC938DRAFT_482916</name>
</gene>
<reference evidence="1 2" key="1">
    <citation type="journal article" date="2018" name="New Phytol.">
        <title>Phylogenomics of Endogonaceae and evolution of mycorrhizas within Mucoromycota.</title>
        <authorList>
            <person name="Chang Y."/>
            <person name="Desiro A."/>
            <person name="Na H."/>
            <person name="Sandor L."/>
            <person name="Lipzen A."/>
            <person name="Clum A."/>
            <person name="Barry K."/>
            <person name="Grigoriev I.V."/>
            <person name="Martin F.M."/>
            <person name="Stajich J.E."/>
            <person name="Smith M.E."/>
            <person name="Bonito G."/>
            <person name="Spatafora J.W."/>
        </authorList>
    </citation>
    <scope>NUCLEOTIDE SEQUENCE [LARGE SCALE GENOMIC DNA]</scope>
    <source>
        <strain evidence="1 2">AD002</strain>
    </source>
</reference>